<evidence type="ECO:0000259" key="1">
    <source>
        <dbReference type="Pfam" id="PF26408"/>
    </source>
</evidence>
<evidence type="ECO:0000313" key="2">
    <source>
        <dbReference type="EMBL" id="RGQ36150.1"/>
    </source>
</evidence>
<protein>
    <recommendedName>
        <fullName evidence="1">DUF8106 domain-containing protein</fullName>
    </recommendedName>
</protein>
<sequence length="70" mass="8065">MRFKTTILCDLSNPLLKDADMSFECPACGAEAKRNGEWEFKNKSYRADFRCPCCGGEFKGRIQFKLKYEA</sequence>
<dbReference type="InterPro" id="IPR058419">
    <property type="entry name" value="DUF8106"/>
</dbReference>
<reference evidence="2 3" key="1">
    <citation type="submission" date="2018-08" db="EMBL/GenBank/DDBJ databases">
        <title>A genome reference for cultivated species of the human gut microbiota.</title>
        <authorList>
            <person name="Zou Y."/>
            <person name="Xue W."/>
            <person name="Luo G."/>
        </authorList>
    </citation>
    <scope>NUCLEOTIDE SEQUENCE [LARGE SCALE GENOMIC DNA]</scope>
    <source>
        <strain evidence="2 3">AF28-26</strain>
    </source>
</reference>
<dbReference type="EMBL" id="QRTC01000057">
    <property type="protein sequence ID" value="RGQ36150.1"/>
    <property type="molecule type" value="Genomic_DNA"/>
</dbReference>
<dbReference type="AlphaFoldDB" id="A0A412AV70"/>
<comment type="caution">
    <text evidence="2">The sequence shown here is derived from an EMBL/GenBank/DDBJ whole genome shotgun (WGS) entry which is preliminary data.</text>
</comment>
<organism evidence="2 3">
    <name type="scientific">[Clostridium] leptum</name>
    <dbReference type="NCBI Taxonomy" id="1535"/>
    <lineage>
        <taxon>Bacteria</taxon>
        <taxon>Bacillati</taxon>
        <taxon>Bacillota</taxon>
        <taxon>Clostridia</taxon>
        <taxon>Eubacteriales</taxon>
        <taxon>Oscillospiraceae</taxon>
        <taxon>Oscillospiraceae incertae sedis</taxon>
    </lineage>
</organism>
<name>A0A412AV70_9FIRM</name>
<dbReference type="Proteomes" id="UP000284751">
    <property type="component" value="Unassembled WGS sequence"/>
</dbReference>
<feature type="domain" description="DUF8106" evidence="1">
    <location>
        <begin position="25"/>
        <end position="56"/>
    </location>
</feature>
<evidence type="ECO:0000313" key="3">
    <source>
        <dbReference type="Proteomes" id="UP000284751"/>
    </source>
</evidence>
<accession>A0A412AV70</accession>
<proteinExistence type="predicted"/>
<dbReference type="Pfam" id="PF26408">
    <property type="entry name" value="DUF8106"/>
    <property type="match status" value="1"/>
</dbReference>
<gene>
    <name evidence="2" type="ORF">DWY99_11855</name>
</gene>